<keyword evidence="2" id="KW-0472">Membrane</keyword>
<evidence type="ECO:0000256" key="1">
    <source>
        <dbReference type="SAM" id="MobiDB-lite"/>
    </source>
</evidence>
<dbReference type="PANTHER" id="PTHR31513">
    <property type="entry name" value="EPHRIN TYPE-B RECEPTOR"/>
    <property type="match status" value="1"/>
</dbReference>
<feature type="transmembrane region" description="Helical" evidence="2">
    <location>
        <begin position="1338"/>
        <end position="1362"/>
    </location>
</feature>
<feature type="compositionally biased region" description="Gly residues" evidence="1">
    <location>
        <begin position="683"/>
        <end position="700"/>
    </location>
</feature>
<dbReference type="STRING" id="1764295.A0A5B8MR22"/>
<evidence type="ECO:0000256" key="2">
    <source>
        <dbReference type="SAM" id="Phobius"/>
    </source>
</evidence>
<accession>A0A5B8MR22</accession>
<feature type="transmembrane region" description="Helical" evidence="2">
    <location>
        <begin position="912"/>
        <end position="932"/>
    </location>
</feature>
<dbReference type="OrthoDB" id="122018at2759"/>
<feature type="signal peptide" evidence="3">
    <location>
        <begin position="1"/>
        <end position="22"/>
    </location>
</feature>
<feature type="transmembrane region" description="Helical" evidence="2">
    <location>
        <begin position="1309"/>
        <end position="1332"/>
    </location>
</feature>
<name>A0A5B8MR22_9CHLO</name>
<dbReference type="EMBL" id="CP031039">
    <property type="protein sequence ID" value="QDZ21840.1"/>
    <property type="molecule type" value="Genomic_DNA"/>
</dbReference>
<dbReference type="Proteomes" id="UP000316726">
    <property type="component" value="Chromosome 6"/>
</dbReference>
<proteinExistence type="predicted"/>
<feature type="chain" id="PRO_5022744347" description="DUF8003 domain-containing protein" evidence="3">
    <location>
        <begin position="23"/>
        <end position="1452"/>
    </location>
</feature>
<evidence type="ECO:0000313" key="5">
    <source>
        <dbReference type="EMBL" id="QDZ21840.1"/>
    </source>
</evidence>
<protein>
    <recommendedName>
        <fullName evidence="4">DUF8003 domain-containing protein</fullName>
    </recommendedName>
</protein>
<reference evidence="5 6" key="1">
    <citation type="submission" date="2018-07" db="EMBL/GenBank/DDBJ databases">
        <title>The complete nuclear genome of the prasinophyte Chloropicon primus (CCMP1205).</title>
        <authorList>
            <person name="Pombert J.-F."/>
            <person name="Otis C."/>
            <person name="Turmel M."/>
            <person name="Lemieux C."/>
        </authorList>
    </citation>
    <scope>NUCLEOTIDE SEQUENCE [LARGE SCALE GENOMIC DNA]</scope>
    <source>
        <strain evidence="5 6">CCMP1205</strain>
    </source>
</reference>
<evidence type="ECO:0000313" key="6">
    <source>
        <dbReference type="Proteomes" id="UP000316726"/>
    </source>
</evidence>
<feature type="region of interest" description="Disordered" evidence="1">
    <location>
        <begin position="261"/>
        <end position="281"/>
    </location>
</feature>
<keyword evidence="3" id="KW-0732">Signal</keyword>
<feature type="transmembrane region" description="Helical" evidence="2">
    <location>
        <begin position="1383"/>
        <end position="1401"/>
    </location>
</feature>
<dbReference type="InterPro" id="IPR058316">
    <property type="entry name" value="DUF8003"/>
</dbReference>
<dbReference type="Pfam" id="PF26010">
    <property type="entry name" value="DUF8003"/>
    <property type="match status" value="1"/>
</dbReference>
<feature type="domain" description="DUF8003" evidence="4">
    <location>
        <begin position="828"/>
        <end position="894"/>
    </location>
</feature>
<organism evidence="5 6">
    <name type="scientific">Chloropicon primus</name>
    <dbReference type="NCBI Taxonomy" id="1764295"/>
    <lineage>
        <taxon>Eukaryota</taxon>
        <taxon>Viridiplantae</taxon>
        <taxon>Chlorophyta</taxon>
        <taxon>Chloropicophyceae</taxon>
        <taxon>Chloropicales</taxon>
        <taxon>Chloropicaceae</taxon>
        <taxon>Chloropicon</taxon>
    </lineage>
</organism>
<feature type="region of interest" description="Disordered" evidence="1">
    <location>
        <begin position="635"/>
        <end position="702"/>
    </location>
</feature>
<sequence length="1452" mass="153733">MPTLVTALVVAVLFVGHNLVVAGTPIPPRVLEDKFTTECRTLGGTGSLTTECVVSESKQWERSDVVSVSGPGNITVKENVTLTVDGETSSSFSGGFNITIGGIFTLEPGAVLRGPTIVLTTNELNVHPRAAVNASGLGSSAQGLPFDKTFGAGYGGTGAACTSDAKARDKGKTYGWKYNFEGVTFPFSQEGGGSSSVGNGGGRIYIQTKGNITLAGAIESNGLGSYQRHHPGGGGSGGSITIDSVGIINNSSDYCALISASGGPGTETPSSDPAGGGGGGRISVKCRQFDSSVRLQASGGLSSENCTIGGSVNNGGAGTIFLSENDVDQLHISNNGRGVERITTTEVTCLGVFNEQQTLDKFILQYEAVAEMSSSLTLTQVIARQVELTSSSSLMFGSSSTCMYGDDIIQRKKPDDGMLVGLVIKADSFSMSNSVMDVHAGHLQYGGLYTTAGSFNLSDSSVVTIVADTSSNQATVSKILGSVSITSGSSLISDGKLFLTPFYESEAIVQIGSGMDEADQQNIIAGSYITFVGYKNVSVAQNSQVLAPCSPSVSKACAAFNPCSQFGATCPKQESPCQENTKGFWTVSFCKISDMLHIAGGLVTGSNIYVVDTPAVSVTDDGAILASSGCPPGAGPGNGTGNSINGAGGGAGHGGDGGNGTFGDQTAAGGLSYGSKGRPCENGSGGGSGEQPGGKGGGSILMGSKQNPMDEIYLDGKISANGENAVSSNAYSAGGGGGGGSGGSILFYATSFSSAKASIITARGGNATYYGGGGGGGGGRVHFDWTVDNGDVGNRPIRRIPAIIPCNVSVDGGEGSKNGSSGWHGTETTISCPVGRTGVFCAFCPLGTYKDSEGPGPCKPCQAIPRKANYSVAIGGTQYPCAYGCYTYNLESDCALPNALLSFIERAFGGELQFIGIFWGCILMTALISGWIKSGLRGRDSKIKKFGNKWHTPIYVTDNLPTASPLLESLDEVLTNDETASHTNYEDFTLRIHFQGSGSVHDPWKLSEIPPPELKKNMIIESEYLNFVDNCNRITMSEGIDQLGTFGILKLLCPPIAWKWKNRHRKVVLENLQYFIESEEGHSFLRSARSRALLDVLTFGHSQDLTLAYFDLHVTIHEMQSSIKNARNMKGSNEEILHSKLPMTIMFAGEGSFLSPYNVQLPASDFLQQFLCETLSPLIWAKLVASLNMQLQNTLRSTLEDDVDRLQAFVRKKFESYLASFDMKASLYVSNLHLDTCQIGLMIDSLVKEPASVARTELDDTSFLIPEHRQAPKLRRAKAFRRVKLVSAVKKILFCAHVSFRGPRMQATLGLVIFLLVSLDGCITIYMLIEIFALQEIFIFSLLIPPLAILASPFNGMFELLLGRRKNMALTVRLHNTWNMCSMISVLVVLFGESIRTVLYADNFDHISWYHSQSTYFFMVPLFLLIEKVLQILLVNVFAASIASATSVLNNN</sequence>
<keyword evidence="2" id="KW-0812">Transmembrane</keyword>
<dbReference type="PANTHER" id="PTHR31513:SF2">
    <property type="entry name" value="MRAZ"/>
    <property type="match status" value="1"/>
</dbReference>
<gene>
    <name evidence="5" type="ORF">A3770_06p43580</name>
</gene>
<keyword evidence="2" id="KW-1133">Transmembrane helix</keyword>
<evidence type="ECO:0000259" key="4">
    <source>
        <dbReference type="Pfam" id="PF26010"/>
    </source>
</evidence>
<feature type="compositionally biased region" description="Gly residues" evidence="1">
    <location>
        <begin position="635"/>
        <end position="661"/>
    </location>
</feature>
<keyword evidence="6" id="KW-1185">Reference proteome</keyword>
<evidence type="ECO:0000256" key="3">
    <source>
        <dbReference type="SAM" id="SignalP"/>
    </source>
</evidence>